<name>A0ABR9PN86_9BACT</name>
<reference evidence="3 4" key="1">
    <citation type="submission" date="2020-02" db="EMBL/GenBank/DDBJ databases">
        <authorList>
            <person name="Babadi Z.K."/>
            <person name="Risdian C."/>
            <person name="Ebrahimipour G.H."/>
            <person name="Wink J."/>
        </authorList>
    </citation>
    <scope>NUCLEOTIDE SEQUENCE [LARGE SCALE GENOMIC DNA]</scope>
    <source>
        <strain evidence="3 4">ZKHCc1 1396</strain>
    </source>
</reference>
<keyword evidence="2" id="KW-0812">Transmembrane</keyword>
<dbReference type="Proteomes" id="UP001516472">
    <property type="component" value="Unassembled WGS sequence"/>
</dbReference>
<organism evidence="3 4">
    <name type="scientific">Corallococcus soli</name>
    <dbReference type="NCBI Taxonomy" id="2710757"/>
    <lineage>
        <taxon>Bacteria</taxon>
        <taxon>Pseudomonadati</taxon>
        <taxon>Myxococcota</taxon>
        <taxon>Myxococcia</taxon>
        <taxon>Myxococcales</taxon>
        <taxon>Cystobacterineae</taxon>
        <taxon>Myxococcaceae</taxon>
        <taxon>Corallococcus</taxon>
    </lineage>
</organism>
<feature type="transmembrane region" description="Helical" evidence="2">
    <location>
        <begin position="12"/>
        <end position="37"/>
    </location>
</feature>
<evidence type="ECO:0000256" key="1">
    <source>
        <dbReference type="SAM" id="MobiDB-lite"/>
    </source>
</evidence>
<feature type="compositionally biased region" description="Basic and acidic residues" evidence="1">
    <location>
        <begin position="300"/>
        <end position="336"/>
    </location>
</feature>
<feature type="transmembrane region" description="Helical" evidence="2">
    <location>
        <begin position="146"/>
        <end position="167"/>
    </location>
</feature>
<keyword evidence="2" id="KW-0472">Membrane</keyword>
<keyword evidence="4" id="KW-1185">Reference proteome</keyword>
<feature type="region of interest" description="Disordered" evidence="1">
    <location>
        <begin position="237"/>
        <end position="256"/>
    </location>
</feature>
<evidence type="ECO:0000313" key="3">
    <source>
        <dbReference type="EMBL" id="MBE4749385.1"/>
    </source>
</evidence>
<feature type="transmembrane region" description="Helical" evidence="2">
    <location>
        <begin position="423"/>
        <end position="446"/>
    </location>
</feature>
<evidence type="ECO:0000313" key="4">
    <source>
        <dbReference type="Proteomes" id="UP001516472"/>
    </source>
</evidence>
<protein>
    <submittedName>
        <fullName evidence="3">PepSY domain-containing protein</fullName>
    </submittedName>
</protein>
<feature type="compositionally biased region" description="Gly residues" evidence="1">
    <location>
        <begin position="337"/>
        <end position="362"/>
    </location>
</feature>
<keyword evidence="2" id="KW-1133">Transmembrane helix</keyword>
<feature type="transmembrane region" description="Helical" evidence="2">
    <location>
        <begin position="199"/>
        <end position="222"/>
    </location>
</feature>
<feature type="region of interest" description="Disordered" evidence="1">
    <location>
        <begin position="279"/>
        <end position="366"/>
    </location>
</feature>
<dbReference type="PANTHER" id="PTHR34219">
    <property type="entry name" value="IRON-REGULATED INNER MEMBRANE PROTEIN-RELATED"/>
    <property type="match status" value="1"/>
</dbReference>
<dbReference type="RefSeq" id="WP_193348761.1">
    <property type="nucleotide sequence ID" value="NZ_JAAIYO010000003.1"/>
</dbReference>
<feature type="compositionally biased region" description="Pro residues" evidence="1">
    <location>
        <begin position="242"/>
        <end position="254"/>
    </location>
</feature>
<dbReference type="InterPro" id="IPR005625">
    <property type="entry name" value="PepSY-ass_TM"/>
</dbReference>
<comment type="caution">
    <text evidence="3">The sequence shown here is derived from an EMBL/GenBank/DDBJ whole genome shotgun (WGS) entry which is preliminary data.</text>
</comment>
<evidence type="ECO:0000256" key="2">
    <source>
        <dbReference type="SAM" id="Phobius"/>
    </source>
</evidence>
<sequence length="477" mass="50713">MKPGLLRSVLFWIHLASGLIVGLVVGVMSFTGVALAFEPQLIDWADRDARHAAPPPPGTPRLSVEAMLAKVKEARPGAQPTAVTLFPEPDSVVAVATGRNSAVYVHPFTGEVREQGAKGLRAFFHTMEDAHRWLAVSGEQRAIGKAVTGVSNLAFFFLGLTGLFLWWPRKWTLRSMRPTLWFRGGLKGKARDFNWHNVIGFWSLPVLLVLTASGAVISYKWASNLVFTLTGNPAPNAQGPSVSPPVSVPTPAPGARPQEMDALFAVAMKQAKPWETITLRLPTPPKDNAAPGSGQGEGGPRGEGRPKGEGAPRAEGGPKGEGGPRAEGAPKGEGGPRAEGAPKGGAAGEGRPGGPGGAGRGGPQASTFTVREQDRWPLFSTVQVSLDPFTGQALRTETYADFNSGRKVRTWLRFLHTGEALGWLGQLVAGLASLGAVFLVYTGYSLSWRRFFPRRRTQTEAPEVATPASTESKTNAA</sequence>
<dbReference type="EMBL" id="JAAIYO010000003">
    <property type="protein sequence ID" value="MBE4749385.1"/>
    <property type="molecule type" value="Genomic_DNA"/>
</dbReference>
<gene>
    <name evidence="3" type="ORF">G4177_14550</name>
</gene>
<dbReference type="Pfam" id="PF03929">
    <property type="entry name" value="PepSY_TM"/>
    <property type="match status" value="1"/>
</dbReference>
<dbReference type="PANTHER" id="PTHR34219:SF3">
    <property type="entry name" value="BLL7967 PROTEIN"/>
    <property type="match status" value="1"/>
</dbReference>
<proteinExistence type="predicted"/>
<accession>A0ABR9PN86</accession>